<keyword evidence="3" id="KW-0472">Membrane</keyword>
<keyword evidence="1" id="KW-0732">Signal</keyword>
<feature type="domain" description="LamG-like jellyroll fold" evidence="4">
    <location>
        <begin position="513"/>
        <end position="640"/>
    </location>
</feature>
<dbReference type="Gene3D" id="2.60.120.200">
    <property type="match status" value="1"/>
</dbReference>
<evidence type="ECO:0000256" key="2">
    <source>
        <dbReference type="ARBA" id="ARBA00023157"/>
    </source>
</evidence>
<dbReference type="SUPFAM" id="SSF49899">
    <property type="entry name" value="Concanavalin A-like lectins/glucanases"/>
    <property type="match status" value="1"/>
</dbReference>
<evidence type="ECO:0000259" key="4">
    <source>
        <dbReference type="SMART" id="SM00560"/>
    </source>
</evidence>
<evidence type="ECO:0000256" key="3">
    <source>
        <dbReference type="SAM" id="Phobius"/>
    </source>
</evidence>
<sequence length="850" mass="92449">MSIYNRLIEQSLVFGTYALVLFFVLISTAGAGDGVASTALFAPGDGDIQKLAFTQPILPIPSTQKLLIIPIDFKNSGSLESRPFTPEAASKVFFEGAIQQFFANQSYGKLAFEGKVLPWQRINRDGRAGTVCDYVRYDEIANIAKLSNETIVSYDAIVLLVYHPTMGGGCSSVGKWDFPFDGKMEHIGLAQIAAPVEWARELTPNYVVTHEMGHIVGLPHANGYDCGDVTLSSSCIDIEYGDYFDTMGRGEFARNYNSFYKEQLGWLTSSDVAHISNTGLYTIRNYSAQSGIRAGKISLAGNKAIYLEYRRGEGLDATLSGSFLGANERGLIMHYVDNAKYTSYLLDAVPTNDVWQKDVEEVSLQVGQSFTIPNTDTVITVRSAGTSEISFDVIFEKKIEPTPVAVFPLVAPVTVTIPTAPIQTFVSPITPVSPVIETVSTPVPPTENSSLIAHYTFDAISGSETSDSVSSIFASVKNASNREGKIGQALYFNGNSEVRLPAAIQAKFQNERSISLWFKADTFGGYKTLFDDGKNGKSRDFSFWIDTASRGWVATGNTAGVAWNGSPISMNSWHHFVMTKDSKGEIKIYMDGKIYSTLKSGTNDTKSGIFSIGGNPSTGGSGWKGLIDDVKLYSNVLSATDIAGIMNDVPSATAPVVLTPEIKITEVVPTPVVSVFIPRTVVEQSIVSEVKPIVAEIVAPKTPTAPVAINYIKSNIQDANEDKAGVWYVFGKGSGKTNNYESRDWHWKLELGLASKKTIESIEVSNGNNEAWSASNVNKYPLVVYKDGNQLKNGYSLWSDKTKLGTYEVGAYTFDLYGQTESKKFTNGSVTIRLTDGTLLKNIVDGSLSF</sequence>
<evidence type="ECO:0000313" key="6">
    <source>
        <dbReference type="Proteomes" id="UP000176221"/>
    </source>
</evidence>
<keyword evidence="3" id="KW-0812">Transmembrane</keyword>
<dbReference type="InterPro" id="IPR013320">
    <property type="entry name" value="ConA-like_dom_sf"/>
</dbReference>
<evidence type="ECO:0000313" key="5">
    <source>
        <dbReference type="EMBL" id="OHA34323.1"/>
    </source>
</evidence>
<dbReference type="AlphaFoldDB" id="A0A1G2NE35"/>
<dbReference type="SMART" id="SM00560">
    <property type="entry name" value="LamGL"/>
    <property type="match status" value="1"/>
</dbReference>
<dbReference type="EMBL" id="MHRX01000012">
    <property type="protein sequence ID" value="OHA34323.1"/>
    <property type="molecule type" value="Genomic_DNA"/>
</dbReference>
<keyword evidence="3" id="KW-1133">Transmembrane helix</keyword>
<organism evidence="5 6">
    <name type="scientific">Candidatus Taylorbacteria bacterium RIFCSPLOWO2_01_FULL_45_15b</name>
    <dbReference type="NCBI Taxonomy" id="1802319"/>
    <lineage>
        <taxon>Bacteria</taxon>
        <taxon>Candidatus Tayloriibacteriota</taxon>
    </lineage>
</organism>
<dbReference type="Pfam" id="PF13385">
    <property type="entry name" value="Laminin_G_3"/>
    <property type="match status" value="1"/>
</dbReference>
<dbReference type="PANTHER" id="PTHR42535:SF2">
    <property type="entry name" value="CHROMOSOME UNDETERMINED SCAFFOLD_146, WHOLE GENOME SHOTGUN SEQUENCE"/>
    <property type="match status" value="1"/>
</dbReference>
<dbReference type="SUPFAM" id="SSF55486">
    <property type="entry name" value="Metalloproteases ('zincins'), catalytic domain"/>
    <property type="match status" value="1"/>
</dbReference>
<dbReference type="STRING" id="1802319.A2928_02305"/>
<reference evidence="5 6" key="1">
    <citation type="journal article" date="2016" name="Nat. Commun.">
        <title>Thousands of microbial genomes shed light on interconnected biogeochemical processes in an aquifer system.</title>
        <authorList>
            <person name="Anantharaman K."/>
            <person name="Brown C.T."/>
            <person name="Hug L.A."/>
            <person name="Sharon I."/>
            <person name="Castelle C.J."/>
            <person name="Probst A.J."/>
            <person name="Thomas B.C."/>
            <person name="Singh A."/>
            <person name="Wilkins M.J."/>
            <person name="Karaoz U."/>
            <person name="Brodie E.L."/>
            <person name="Williams K.H."/>
            <person name="Hubbard S.S."/>
            <person name="Banfield J.F."/>
        </authorList>
    </citation>
    <scope>NUCLEOTIDE SEQUENCE [LARGE SCALE GENOMIC DNA]</scope>
</reference>
<protein>
    <recommendedName>
        <fullName evidence="4">LamG-like jellyroll fold domain-containing protein</fullName>
    </recommendedName>
</protein>
<name>A0A1G2NE35_9BACT</name>
<comment type="caution">
    <text evidence="5">The sequence shown here is derived from an EMBL/GenBank/DDBJ whole genome shotgun (WGS) entry which is preliminary data.</text>
</comment>
<keyword evidence="2" id="KW-1015">Disulfide bond</keyword>
<proteinExistence type="predicted"/>
<dbReference type="InterPro" id="IPR006558">
    <property type="entry name" value="LamG-like"/>
</dbReference>
<accession>A0A1G2NE35</accession>
<gene>
    <name evidence="5" type="ORF">A2928_02305</name>
</gene>
<dbReference type="Proteomes" id="UP000176221">
    <property type="component" value="Unassembled WGS sequence"/>
</dbReference>
<evidence type="ECO:0000256" key="1">
    <source>
        <dbReference type="ARBA" id="ARBA00022729"/>
    </source>
</evidence>
<dbReference type="PANTHER" id="PTHR42535">
    <property type="entry name" value="OOKINETE PROTEIN, PUTATIVE-RELATED"/>
    <property type="match status" value="1"/>
</dbReference>
<feature type="transmembrane region" description="Helical" evidence="3">
    <location>
        <begin position="12"/>
        <end position="32"/>
    </location>
</feature>